<feature type="domain" description="Gfo/Idh/MocA-like oxidoreductase N-terminal" evidence="2">
    <location>
        <begin position="5"/>
        <end position="123"/>
    </location>
</feature>
<dbReference type="InterPro" id="IPR000683">
    <property type="entry name" value="Gfo/Idh/MocA-like_OxRdtase_N"/>
</dbReference>
<dbReference type="InterPro" id="IPR036291">
    <property type="entry name" value="NAD(P)-bd_dom_sf"/>
</dbReference>
<dbReference type="OrthoDB" id="9815825at2"/>
<evidence type="ECO:0000259" key="3">
    <source>
        <dbReference type="Pfam" id="PF02894"/>
    </source>
</evidence>
<evidence type="ECO:0000256" key="1">
    <source>
        <dbReference type="ARBA" id="ARBA00023002"/>
    </source>
</evidence>
<sequence>MQSKKFSVIGFGRIGRRHSKIIHEYAHSELVSITDIDPESLEKADELGIEATSYNDIEEFLEKDNNQSDVVCICTPNGWHTEYAIKVLNAGYHVVIEKPMGITKEACLDVISAQESSGKRVFVVKQNRYSPPSVWMKQVIDEGLIGDVLMVQVNCYWNRDDRYYGGTTWRGTKDMDGGALYTQFSHFIDIMFWVFGDVKQPKSIVKNFTHPDLKDFDDSGFAQFEFVKGGIGSINYSTSCWDTNMESSITVVGTKGSFKVGGQYMNEIEYCHIEDYEMPELEPTNPPNDYGPFKGSAANHHYVIENVVETLNGLSEATANAYEGMKVVSIIERIYEAASSEK</sequence>
<dbReference type="Pfam" id="PF02894">
    <property type="entry name" value="GFO_IDH_MocA_C"/>
    <property type="match status" value="1"/>
</dbReference>
<protein>
    <submittedName>
        <fullName evidence="4">Predicted dehydrogenase</fullName>
    </submittedName>
</protein>
<keyword evidence="1" id="KW-0560">Oxidoreductase</keyword>
<dbReference type="Pfam" id="PF01408">
    <property type="entry name" value="GFO_IDH_MocA"/>
    <property type="match status" value="1"/>
</dbReference>
<dbReference type="GO" id="GO:0000166">
    <property type="term" value="F:nucleotide binding"/>
    <property type="evidence" value="ECO:0007669"/>
    <property type="project" value="InterPro"/>
</dbReference>
<dbReference type="AlphaFoldDB" id="A0A521F9B6"/>
<dbReference type="SUPFAM" id="SSF55347">
    <property type="entry name" value="Glyceraldehyde-3-phosphate dehydrogenase-like, C-terminal domain"/>
    <property type="match status" value="1"/>
</dbReference>
<dbReference type="InterPro" id="IPR004104">
    <property type="entry name" value="Gfo/Idh/MocA-like_OxRdtase_C"/>
</dbReference>
<dbReference type="PANTHER" id="PTHR43818:SF11">
    <property type="entry name" value="BCDNA.GH03377"/>
    <property type="match status" value="1"/>
</dbReference>
<organism evidence="4 5">
    <name type="scientific">Gracilimonas mengyeensis</name>
    <dbReference type="NCBI Taxonomy" id="1302730"/>
    <lineage>
        <taxon>Bacteria</taxon>
        <taxon>Pseudomonadati</taxon>
        <taxon>Balneolota</taxon>
        <taxon>Balneolia</taxon>
        <taxon>Balneolales</taxon>
        <taxon>Balneolaceae</taxon>
        <taxon>Gracilimonas</taxon>
    </lineage>
</organism>
<evidence type="ECO:0000259" key="2">
    <source>
        <dbReference type="Pfam" id="PF01408"/>
    </source>
</evidence>
<evidence type="ECO:0000313" key="4">
    <source>
        <dbReference type="EMBL" id="SMO92809.1"/>
    </source>
</evidence>
<evidence type="ECO:0000313" key="5">
    <source>
        <dbReference type="Proteomes" id="UP000317557"/>
    </source>
</evidence>
<gene>
    <name evidence="4" type="ORF">SAMN06265219_11631</name>
</gene>
<accession>A0A521F9B6</accession>
<dbReference type="EMBL" id="FXTP01000016">
    <property type="protein sequence ID" value="SMO92809.1"/>
    <property type="molecule type" value="Genomic_DNA"/>
</dbReference>
<dbReference type="Gene3D" id="3.30.360.10">
    <property type="entry name" value="Dihydrodipicolinate Reductase, domain 2"/>
    <property type="match status" value="1"/>
</dbReference>
<dbReference type="RefSeq" id="WP_142455720.1">
    <property type="nucleotide sequence ID" value="NZ_FXTP01000016.1"/>
</dbReference>
<dbReference type="Proteomes" id="UP000317557">
    <property type="component" value="Unassembled WGS sequence"/>
</dbReference>
<name>A0A521F9B6_9BACT</name>
<feature type="domain" description="Gfo/Idh/MocA-like oxidoreductase C-terminal" evidence="3">
    <location>
        <begin position="137"/>
        <end position="340"/>
    </location>
</feature>
<dbReference type="SUPFAM" id="SSF51735">
    <property type="entry name" value="NAD(P)-binding Rossmann-fold domains"/>
    <property type="match status" value="1"/>
</dbReference>
<dbReference type="PANTHER" id="PTHR43818">
    <property type="entry name" value="BCDNA.GH03377"/>
    <property type="match status" value="1"/>
</dbReference>
<dbReference type="InterPro" id="IPR050463">
    <property type="entry name" value="Gfo/Idh/MocA_oxidrdct_glycsds"/>
</dbReference>
<keyword evidence="5" id="KW-1185">Reference proteome</keyword>
<proteinExistence type="predicted"/>
<dbReference type="Gene3D" id="3.40.50.720">
    <property type="entry name" value="NAD(P)-binding Rossmann-like Domain"/>
    <property type="match status" value="1"/>
</dbReference>
<dbReference type="GO" id="GO:0016491">
    <property type="term" value="F:oxidoreductase activity"/>
    <property type="evidence" value="ECO:0007669"/>
    <property type="project" value="UniProtKB-KW"/>
</dbReference>
<reference evidence="4 5" key="1">
    <citation type="submission" date="2017-05" db="EMBL/GenBank/DDBJ databases">
        <authorList>
            <person name="Varghese N."/>
            <person name="Submissions S."/>
        </authorList>
    </citation>
    <scope>NUCLEOTIDE SEQUENCE [LARGE SCALE GENOMIC DNA]</scope>
    <source>
        <strain evidence="4 5">DSM 21985</strain>
    </source>
</reference>